<reference evidence="4" key="1">
    <citation type="submission" date="2021-03" db="EMBL/GenBank/DDBJ databases">
        <title>Draft genome sequence of rust myrtle Austropuccinia psidii MF-1, a brazilian biotype.</title>
        <authorList>
            <person name="Quecine M.C."/>
            <person name="Pachon D.M.R."/>
            <person name="Bonatelli M.L."/>
            <person name="Correr F.H."/>
            <person name="Franceschini L.M."/>
            <person name="Leite T.F."/>
            <person name="Margarido G.R.A."/>
            <person name="Almeida C.A."/>
            <person name="Ferrarezi J.A."/>
            <person name="Labate C.A."/>
        </authorList>
    </citation>
    <scope>NUCLEOTIDE SEQUENCE</scope>
    <source>
        <strain evidence="4">MF-1</strain>
    </source>
</reference>
<evidence type="ECO:0000256" key="1">
    <source>
        <dbReference type="ARBA" id="ARBA00004325"/>
    </source>
</evidence>
<dbReference type="Proteomes" id="UP000765509">
    <property type="component" value="Unassembled WGS sequence"/>
</dbReference>
<dbReference type="PANTHER" id="PTHR28074">
    <property type="entry name" value="ATP SYNTHASE SUBUNIT K, MITOCHONDRIAL"/>
    <property type="match status" value="1"/>
</dbReference>
<keyword evidence="2" id="KW-0496">Mitochondrion</keyword>
<dbReference type="GO" id="GO:0031966">
    <property type="term" value="C:mitochondrial membrane"/>
    <property type="evidence" value="ECO:0007669"/>
    <property type="project" value="UniProtKB-SubCell"/>
</dbReference>
<dbReference type="PANTHER" id="PTHR28074:SF1">
    <property type="entry name" value="ATP SYNTHASE SUBUNIT K, MITOCHONDRIAL"/>
    <property type="match status" value="1"/>
</dbReference>
<dbReference type="GO" id="GO:0015986">
    <property type="term" value="P:proton motive force-driven ATP synthesis"/>
    <property type="evidence" value="ECO:0007669"/>
    <property type="project" value="TreeGrafter"/>
</dbReference>
<protein>
    <submittedName>
        <fullName evidence="4">Uncharacterized protein</fullName>
    </submittedName>
</protein>
<dbReference type="AlphaFoldDB" id="A0A9Q3GWV1"/>
<keyword evidence="3" id="KW-0472">Membrane</keyword>
<comment type="caution">
    <text evidence="4">The sequence shown here is derived from an EMBL/GenBank/DDBJ whole genome shotgun (WGS) entry which is preliminary data.</text>
</comment>
<sequence>MWPPVVGLPDPSQASAPCADQHRNPYSFAFKMSYVILGRRVLNEHLALGTLVTFGTGVAFAMRGGSTSTNKNEIPPPVITSSSKDEENFIREFVANMEKEDAANKKH</sequence>
<gene>
    <name evidence="4" type="ORF">O181_022948</name>
</gene>
<evidence type="ECO:0000256" key="2">
    <source>
        <dbReference type="ARBA" id="ARBA00023128"/>
    </source>
</evidence>
<dbReference type="InterPro" id="IPR021278">
    <property type="entry name" value="ATP19"/>
</dbReference>
<dbReference type="EMBL" id="AVOT02007136">
    <property type="protein sequence ID" value="MBW0483233.1"/>
    <property type="molecule type" value="Genomic_DNA"/>
</dbReference>
<dbReference type="Pfam" id="PF11022">
    <property type="entry name" value="ATP19"/>
    <property type="match status" value="1"/>
</dbReference>
<name>A0A9Q3GWV1_9BASI</name>
<organism evidence="4 5">
    <name type="scientific">Austropuccinia psidii MF-1</name>
    <dbReference type="NCBI Taxonomy" id="1389203"/>
    <lineage>
        <taxon>Eukaryota</taxon>
        <taxon>Fungi</taxon>
        <taxon>Dikarya</taxon>
        <taxon>Basidiomycota</taxon>
        <taxon>Pucciniomycotina</taxon>
        <taxon>Pucciniomycetes</taxon>
        <taxon>Pucciniales</taxon>
        <taxon>Sphaerophragmiaceae</taxon>
        <taxon>Austropuccinia</taxon>
    </lineage>
</organism>
<accession>A0A9Q3GWV1</accession>
<comment type="subcellular location">
    <subcellularLocation>
        <location evidence="1">Mitochondrion membrane</location>
    </subcellularLocation>
</comment>
<evidence type="ECO:0000313" key="5">
    <source>
        <dbReference type="Proteomes" id="UP000765509"/>
    </source>
</evidence>
<evidence type="ECO:0000313" key="4">
    <source>
        <dbReference type="EMBL" id="MBW0483233.1"/>
    </source>
</evidence>
<evidence type="ECO:0000256" key="3">
    <source>
        <dbReference type="ARBA" id="ARBA00023136"/>
    </source>
</evidence>
<dbReference type="OrthoDB" id="2094445at2759"/>
<keyword evidence="5" id="KW-1185">Reference proteome</keyword>
<proteinExistence type="predicted"/>